<reference evidence="3 4" key="1">
    <citation type="journal article" date="2005" name="Science">
        <title>The genome sequence of Trypanosoma cruzi, etiologic agent of Chagas disease.</title>
        <authorList>
            <person name="El-Sayed N.M."/>
            <person name="Myler P.J."/>
            <person name="Bartholomeu D.C."/>
            <person name="Nilsson D."/>
            <person name="Aggarwal G."/>
            <person name="Tran A.N."/>
            <person name="Ghedin E."/>
            <person name="Worthey E.A."/>
            <person name="Delcher A.L."/>
            <person name="Blandin G."/>
            <person name="Westenberger S.J."/>
            <person name="Caler E."/>
            <person name="Cerqueira G.C."/>
            <person name="Branche C."/>
            <person name="Haas B."/>
            <person name="Anupama A."/>
            <person name="Arner E."/>
            <person name="Aslund L."/>
            <person name="Attipoe P."/>
            <person name="Bontempi E."/>
            <person name="Bringaud F."/>
            <person name="Burton P."/>
            <person name="Cadag E."/>
            <person name="Campbell D.A."/>
            <person name="Carrington M."/>
            <person name="Crabtree J."/>
            <person name="Darban H."/>
            <person name="da Silveira J.F."/>
            <person name="de Jong P."/>
            <person name="Edwards K."/>
            <person name="Englund P.T."/>
            <person name="Fazelina G."/>
            <person name="Feldblyum T."/>
            <person name="Ferella M."/>
            <person name="Frasch A.C."/>
            <person name="Gull K."/>
            <person name="Horn D."/>
            <person name="Hou L."/>
            <person name="Huang Y."/>
            <person name="Kindlund E."/>
            <person name="Klingbeil M."/>
            <person name="Kluge S."/>
            <person name="Koo H."/>
            <person name="Lacerda D."/>
            <person name="Levin M.J."/>
            <person name="Lorenzi H."/>
            <person name="Louie T."/>
            <person name="Machado C.R."/>
            <person name="McCulloch R."/>
            <person name="McKenna A."/>
            <person name="Mizuno Y."/>
            <person name="Mottram J.C."/>
            <person name="Nelson S."/>
            <person name="Ochaya S."/>
            <person name="Osoegawa K."/>
            <person name="Pai G."/>
            <person name="Parsons M."/>
            <person name="Pentony M."/>
            <person name="Pettersson U."/>
            <person name="Pop M."/>
            <person name="Ramirez J.L."/>
            <person name="Rinta J."/>
            <person name="Robertson L."/>
            <person name="Salzberg S.L."/>
            <person name="Sanchez D.O."/>
            <person name="Seyler A."/>
            <person name="Sharma R."/>
            <person name="Shetty J."/>
            <person name="Simpson A.J."/>
            <person name="Sisk E."/>
            <person name="Tammi M.T."/>
            <person name="Tarleton R."/>
            <person name="Teixeira S."/>
            <person name="Van Aken S."/>
            <person name="Vogt C."/>
            <person name="Ward P.N."/>
            <person name="Wickstead B."/>
            <person name="Wortman J."/>
            <person name="White O."/>
            <person name="Fraser C.M."/>
            <person name="Stuart K.D."/>
            <person name="Andersson B."/>
        </authorList>
    </citation>
    <scope>NUCLEOTIDE SEQUENCE [LARGE SCALE GENOMIC DNA]</scope>
    <source>
        <strain evidence="3 4">CL Brener</strain>
    </source>
</reference>
<evidence type="ECO:0000259" key="2">
    <source>
        <dbReference type="Pfam" id="PF22279"/>
    </source>
</evidence>
<dbReference type="eggNOG" id="ENOG502SEN5">
    <property type="taxonomic scope" value="Eukaryota"/>
</dbReference>
<feature type="non-terminal residue" evidence="3">
    <location>
        <position position="1"/>
    </location>
</feature>
<dbReference type="SMART" id="SM00710">
    <property type="entry name" value="PbH1"/>
    <property type="match status" value="9"/>
</dbReference>
<feature type="domain" description="Dispersed gene family protein 1 N-terminal" evidence="2">
    <location>
        <begin position="409"/>
        <end position="466"/>
    </location>
</feature>
<dbReference type="KEGG" id="tcr:509919.9"/>
<feature type="domain" description="Dispersed gene family protein 1 beta-sheet" evidence="1">
    <location>
        <begin position="1334"/>
        <end position="1496"/>
    </location>
</feature>
<dbReference type="InterPro" id="IPR053914">
    <property type="entry name" value="DGF-1_N"/>
</dbReference>
<dbReference type="Pfam" id="PF22279">
    <property type="entry name" value="DGF-1_N"/>
    <property type="match status" value="4"/>
</dbReference>
<evidence type="ECO:0000259" key="1">
    <source>
        <dbReference type="Pfam" id="PF22274"/>
    </source>
</evidence>
<gene>
    <name evidence="3" type="ORF">Tc00.1047053509919.9</name>
</gene>
<dbReference type="EMBL" id="AAHK01002431">
    <property type="protein sequence ID" value="EAN82569.1"/>
    <property type="molecule type" value="Genomic_DNA"/>
</dbReference>
<feature type="domain" description="Dispersed gene family protein 1 beta-sheet" evidence="1">
    <location>
        <begin position="535"/>
        <end position="687"/>
    </location>
</feature>
<dbReference type="AlphaFoldDB" id="Q4CQL7"/>
<dbReference type="RefSeq" id="XP_804420.1">
    <property type="nucleotide sequence ID" value="XM_799327.1"/>
</dbReference>
<feature type="domain" description="Dispersed gene family protein 1 N-terminal" evidence="2">
    <location>
        <begin position="1192"/>
        <end position="1275"/>
    </location>
</feature>
<dbReference type="Proteomes" id="UP000002296">
    <property type="component" value="Unassembled WGS sequence"/>
</dbReference>
<feature type="domain" description="Dispersed gene family protein 1 N-terminal" evidence="2">
    <location>
        <begin position="788"/>
        <end position="861"/>
    </location>
</feature>
<dbReference type="SUPFAM" id="SSF51126">
    <property type="entry name" value="Pectin lyase-like"/>
    <property type="match status" value="2"/>
</dbReference>
<feature type="domain" description="Dispersed gene family protein 1 N-terminal" evidence="2">
    <location>
        <begin position="1567"/>
        <end position="1671"/>
    </location>
</feature>
<dbReference type="Pfam" id="PF22274">
    <property type="entry name" value="DGF-1_beta-sheet"/>
    <property type="match status" value="4"/>
</dbReference>
<dbReference type="PANTHER" id="PTHR24044:SF420">
    <property type="entry name" value="DELTA AND NOTCH-LIKE EPIDERMAL GROWTH FACTOR-RELATED RECEPTOR ISOFORM X1"/>
    <property type="match status" value="1"/>
</dbReference>
<feature type="domain" description="Dispersed gene family protein 1 beta-sheet" evidence="1">
    <location>
        <begin position="1734"/>
        <end position="1900"/>
    </location>
</feature>
<protein>
    <submittedName>
        <fullName evidence="3">Dispersed gene family protein 1 (DGF-1), putative</fullName>
    </submittedName>
</protein>
<dbReference type="InterPro" id="IPR006626">
    <property type="entry name" value="PbH1"/>
</dbReference>
<accession>Q4CQL7</accession>
<dbReference type="InterPro" id="IPR053915">
    <property type="entry name" value="DGF-1_b-sheet_dom"/>
</dbReference>
<name>Q4CQL7_TRYCC</name>
<dbReference type="GeneID" id="3533859"/>
<comment type="caution">
    <text evidence="3">The sequence shown here is derived from an EMBL/GenBank/DDBJ whole genome shotgun (WGS) entry which is preliminary data.</text>
</comment>
<dbReference type="InterPro" id="IPR011050">
    <property type="entry name" value="Pectin_lyase_fold/virulence"/>
</dbReference>
<evidence type="ECO:0000313" key="3">
    <source>
        <dbReference type="EMBL" id="EAN82569.1"/>
    </source>
</evidence>
<feature type="non-terminal residue" evidence="3">
    <location>
        <position position="1972"/>
    </location>
</feature>
<organism evidence="3 4">
    <name type="scientific">Trypanosoma cruzi (strain CL Brener)</name>
    <dbReference type="NCBI Taxonomy" id="353153"/>
    <lineage>
        <taxon>Eukaryota</taxon>
        <taxon>Discoba</taxon>
        <taxon>Euglenozoa</taxon>
        <taxon>Kinetoplastea</taxon>
        <taxon>Metakinetoplastina</taxon>
        <taxon>Trypanosomatida</taxon>
        <taxon>Trypanosomatidae</taxon>
        <taxon>Trypanosoma</taxon>
        <taxon>Schizotrypanum</taxon>
    </lineage>
</organism>
<dbReference type="InParanoid" id="Q4CQL7"/>
<proteinExistence type="predicted"/>
<sequence length="1972" mass="204721">HMTSNWPPPSDTRPIIYGVCNEVMGSPVTDYRDNLNIGAPVTALDCGACTVDAVCFAARTSSISGCECECAAGGYGDTCLPAAVPDGLGPLPLPDAKDTEVRCVHGGSISFVDYPDPGVRGLCFVNVTFTAAIVLDLWSFDAPQQTLNITLLQCVLMGLSIGGSGARVHVNVTSSMLDSGALEFEGDFGASSQILVAGSTLVTKSSHVISFFGFTFGANSTLLLIDNRIEGNGYAVYFIDAVVVDGGGIIVKGNTLRVTGGVDSSETAIYFDVVDVKNGGYIDVEKNTMNAVNGVYLSGVTTVSSAGLLRVADCTFVGRTEFFDFTLLYLDGSVTLEGGAHWRVEGNSLSTDSLLTILYSWHKIQLSDNGTTVVFAHNRQAESSKDFAKILPWSTIVKLPARFLVGCNLQGDEEVSYEGVFPEGVELFRCGTCNDDAACYMPGTESVDRGSCSCSCKDGWHGASCLPFEMPDAVVPPVAERAVDGDTSCVVNQTLSSLTLNMWETQHCYVGVTFSGVGAVLTFSFNSMPLHLPINITLTGCTFLYGAVLQFVGDVEAAESSGVLIRVSQTVMWSSVVVFALALPQYCDIAVTDVDAVQSSAVHLPDTVNNKLSVVMLHEVLLTASSLLVSNVNAHASRYDAFGLYSIGTLTLVGGSSLYVRYCSFDGYTHLFYLDILSVGDHSVFALLGNRMTSGKSLLYQYRGFSVSDHSVLRVVGNSGSVSCAIYSLNSWTVQRSSWLDWRDNDVGVGAMFYDTESAFVSIDGSSVVTLTGCKMGSTGFSESLLSQSDAGYRFVAGCLTVAGREVTTAAELELHGINNVTTVAGCGECTKDGDCFAPLTTAVIDCNCQCAAGGHGDVCVPAPVPVGPPPPPLRPTLPPPSVGECIGDMVYPEVAQSVGGGLSWLCYRNVTFSGGGMSLTVLIGAMTGDVVNVMFDGCTWRDGAVLLLLGNAYAAVGSLNIVVTGNTFRDALLSPEGVFPPRTNITISGNRFSVTRLIPRSGLGLRKSSCVAMNELAISNDSAVVLSGNVFQTVTASSNAIYVVESSLRVSWRSLFAVVGNTFHMAGGDGTLIYLEGSGQSSSLKVLNNSAVVIRGNLVSRSVRYILLLILALRVESLSAVVFQGNDMQGSSVVFYSAFSTYIYYDSWLQLSDNLCRVSPSDAFAFFNPTVSLRDSTVTVSGNQFMSSTGTPKVLRIFSGSTDLTNGAIVAACNTVNGVEEANYIIPSVYNATILTCSDPCTIATSCFPAYTTTASSDGCACRCAEGGHGDACLPVAVPEPPSTDGADLCVRDVRVNVEVNVSFGTSVVCYVGATFAADVVVDVESMSGSVRNVTLANCTFVGGASLYVVGWRSDPPAGQRADVLISGLESRSGGGVVLANRFPPGSRVIVVDSVLIAEARVVYRGAYDLGDASACLVLHNVNLTGSVLTIARTQVAAVFRDAVGVLVVGGVALSSCGALYVERLSVQTALGLCVSVEGGVAASGGSVVAFVDSDFLLCKHAVSVRGAVSVSGSAVALVRSDFVSTEDYAVAFYSTVSLADGSMLLAKGNVHDGVSREMLYAAGAVTAAGSTLSFVRNRALLPRMLSVSLSLAAGAHLRVACNDAGGRVLSTAEEYAAAGFGDVGSIDVVGCDDCDRDTYCYAPGTVSASMRNGVCMCACGSGGYGEACVPVGAPALPPAMGTVLSVFVREGVTLRSVFVVPAGASEVTLRHVVLDGVSPVLYVPWMARDGVRIVVQNVSLLNGAVLYVMGGGALRGAAGSGESGPVELSVCDVEALNGALVLTGTFPAGSVLTVADSLLVAARPTPLVYLPGSRSSPYAPVLVLSGLRLVRSVLVVYGVALVTVMTGGRTVVVDGAVLELVGGGVALDAAVFGGDYALYASARVVASGGAVLRVSGSQVYAAHGLVFDSGVEANASAVVVNDNAGALTDGALLELRGSASFVSGSWLSVRGNSVSGRLLSLPSYPRGAEL</sequence>
<keyword evidence="4" id="KW-1185">Reference proteome</keyword>
<dbReference type="PaxDb" id="353153-Q4CQL7"/>
<evidence type="ECO:0000313" key="4">
    <source>
        <dbReference type="Proteomes" id="UP000002296"/>
    </source>
</evidence>
<dbReference type="PANTHER" id="PTHR24044">
    <property type="entry name" value="NOTCH LIGAND FAMILY MEMBER"/>
    <property type="match status" value="1"/>
</dbReference>
<feature type="domain" description="Dispersed gene family protein 1 beta-sheet" evidence="1">
    <location>
        <begin position="165"/>
        <end position="279"/>
    </location>
</feature>
<dbReference type="GO" id="GO:0005112">
    <property type="term" value="F:Notch binding"/>
    <property type="evidence" value="ECO:0007669"/>
    <property type="project" value="TreeGrafter"/>
</dbReference>
<dbReference type="InterPro" id="IPR050906">
    <property type="entry name" value="Notch_signaling"/>
</dbReference>